<keyword evidence="2" id="KW-1185">Reference proteome</keyword>
<protein>
    <submittedName>
        <fullName evidence="1">Uncharacterized protein</fullName>
    </submittedName>
</protein>
<gene>
    <name evidence="1" type="ORF">DFL_002782</name>
</gene>
<dbReference type="OrthoDB" id="5300498at2759"/>
<evidence type="ECO:0000313" key="1">
    <source>
        <dbReference type="EMBL" id="RVD88604.1"/>
    </source>
</evidence>
<comment type="caution">
    <text evidence="1">The sequence shown here is derived from an EMBL/GenBank/DDBJ whole genome shotgun (WGS) entry which is preliminary data.</text>
</comment>
<reference evidence="1 2" key="1">
    <citation type="submission" date="2019-01" db="EMBL/GenBank/DDBJ databases">
        <title>Intercellular communication is required for trap formation in the nematode-trapping fungus Duddingtonia flagrans.</title>
        <authorList>
            <person name="Youssar L."/>
            <person name="Wernet V."/>
            <person name="Hensel N."/>
            <person name="Hildebrandt H.-G."/>
            <person name="Fischer R."/>
        </authorList>
    </citation>
    <scope>NUCLEOTIDE SEQUENCE [LARGE SCALE GENOMIC DNA]</scope>
    <source>
        <strain evidence="1 2">CBS H-5679</strain>
    </source>
</reference>
<name>A0A437ABG4_ARTFL</name>
<dbReference type="AlphaFoldDB" id="A0A437ABG4"/>
<dbReference type="RefSeq" id="XP_067494148.1">
    <property type="nucleotide sequence ID" value="XM_067631620.1"/>
</dbReference>
<dbReference type="Proteomes" id="UP000283090">
    <property type="component" value="Unassembled WGS sequence"/>
</dbReference>
<dbReference type="GeneID" id="93585093"/>
<proteinExistence type="predicted"/>
<dbReference type="EMBL" id="SAEB01000003">
    <property type="protein sequence ID" value="RVD88604.1"/>
    <property type="molecule type" value="Genomic_DNA"/>
</dbReference>
<evidence type="ECO:0000313" key="2">
    <source>
        <dbReference type="Proteomes" id="UP000283090"/>
    </source>
</evidence>
<sequence length="493" mass="56159">MDPKKSILDVFPVEITILIAKYMTRSARENFSRCSVLCYQLCFSLRFRPKIILTPDSISLFKDGAICEPVRRSIRSIRFLCPYFVDPKIGQRNHIVNFADFPDHSFEFFITQIRIFASFLNLFPNIHEVYIYYHVPPACEFNVYAAILKRICMSGRSTRHTLEHLEIQFHKNSAPNIDGPFAYILRGLVTAIYWLFSWNKSTASPAPVSYQDLYSALSSENRAFLGKEIKEGELKEFGPKLPSLKTVTIWAHRSTTLLDEDDIGIFERSRFYSASLATAPKLDILCVKNEVLRDFQDKVDACQIEQLDEQLGTKFCDEVSLIEYLGITHVRPEIPEDQIAMLFDRKSGSEFSHNVDPDISLSDKNDNSNGNDIKFKKLGRSISPKQLKTVVDGLAGIGSDHLPIIEVEGVRFREGPSDLVRTFFSVQRTGKGLGLKVKGATTPARYVGYRTRYIDPYYVENPAAYVCRVVIIYGLIVVLSKVVSIRLETYFTV</sequence>
<organism evidence="1 2">
    <name type="scientific">Arthrobotrys flagrans</name>
    <name type="common">Nematode-trapping fungus</name>
    <name type="synonym">Trichothecium flagrans</name>
    <dbReference type="NCBI Taxonomy" id="97331"/>
    <lineage>
        <taxon>Eukaryota</taxon>
        <taxon>Fungi</taxon>
        <taxon>Dikarya</taxon>
        <taxon>Ascomycota</taxon>
        <taxon>Pezizomycotina</taxon>
        <taxon>Orbiliomycetes</taxon>
        <taxon>Orbiliales</taxon>
        <taxon>Orbiliaceae</taxon>
        <taxon>Arthrobotrys</taxon>
    </lineage>
</organism>
<accession>A0A437ABG4</accession>
<dbReference type="VEuPathDB" id="FungiDB:DFL_002782"/>